<dbReference type="EMBL" id="JAIWYP010000003">
    <property type="protein sequence ID" value="KAH3846593.1"/>
    <property type="molecule type" value="Genomic_DNA"/>
</dbReference>
<reference evidence="1" key="1">
    <citation type="journal article" date="2019" name="bioRxiv">
        <title>The Genome of the Zebra Mussel, Dreissena polymorpha: A Resource for Invasive Species Research.</title>
        <authorList>
            <person name="McCartney M.A."/>
            <person name="Auch B."/>
            <person name="Kono T."/>
            <person name="Mallez S."/>
            <person name="Zhang Y."/>
            <person name="Obille A."/>
            <person name="Becker A."/>
            <person name="Abrahante J.E."/>
            <person name="Garbe J."/>
            <person name="Badalamenti J.P."/>
            <person name="Herman A."/>
            <person name="Mangelson H."/>
            <person name="Liachko I."/>
            <person name="Sullivan S."/>
            <person name="Sone E.D."/>
            <person name="Koren S."/>
            <person name="Silverstein K.A.T."/>
            <person name="Beckman K.B."/>
            <person name="Gohl D.M."/>
        </authorList>
    </citation>
    <scope>NUCLEOTIDE SEQUENCE</scope>
    <source>
        <strain evidence="1">Duluth1</strain>
        <tissue evidence="1">Whole animal</tissue>
    </source>
</reference>
<accession>A0A9D4KUY0</accession>
<gene>
    <name evidence="1" type="ORF">DPMN_088896</name>
</gene>
<organism evidence="1 2">
    <name type="scientific">Dreissena polymorpha</name>
    <name type="common">Zebra mussel</name>
    <name type="synonym">Mytilus polymorpha</name>
    <dbReference type="NCBI Taxonomy" id="45954"/>
    <lineage>
        <taxon>Eukaryota</taxon>
        <taxon>Metazoa</taxon>
        <taxon>Spiralia</taxon>
        <taxon>Lophotrochozoa</taxon>
        <taxon>Mollusca</taxon>
        <taxon>Bivalvia</taxon>
        <taxon>Autobranchia</taxon>
        <taxon>Heteroconchia</taxon>
        <taxon>Euheterodonta</taxon>
        <taxon>Imparidentia</taxon>
        <taxon>Neoheterodontei</taxon>
        <taxon>Myida</taxon>
        <taxon>Dreissenoidea</taxon>
        <taxon>Dreissenidae</taxon>
        <taxon>Dreissena</taxon>
    </lineage>
</organism>
<dbReference type="Proteomes" id="UP000828390">
    <property type="component" value="Unassembled WGS sequence"/>
</dbReference>
<dbReference type="AlphaFoldDB" id="A0A9D4KUY0"/>
<sequence>MKKEQDAMRKDMKDLMTSMTATNKQLSEVPSFNLKLISVQDILDDIDSHVKDFAAEVGRRTHLFTRGLEKEKAATKSRLNSVQKIQEGVQSNINLLMGVSDEFSEQKMADSF</sequence>
<protein>
    <submittedName>
        <fullName evidence="1">Uncharacterized protein</fullName>
    </submittedName>
</protein>
<proteinExistence type="predicted"/>
<evidence type="ECO:0000313" key="1">
    <source>
        <dbReference type="EMBL" id="KAH3846593.1"/>
    </source>
</evidence>
<name>A0A9D4KUY0_DREPO</name>
<comment type="caution">
    <text evidence="1">The sequence shown here is derived from an EMBL/GenBank/DDBJ whole genome shotgun (WGS) entry which is preliminary data.</text>
</comment>
<reference evidence="1" key="2">
    <citation type="submission" date="2020-11" db="EMBL/GenBank/DDBJ databases">
        <authorList>
            <person name="McCartney M.A."/>
            <person name="Auch B."/>
            <person name="Kono T."/>
            <person name="Mallez S."/>
            <person name="Becker A."/>
            <person name="Gohl D.M."/>
            <person name="Silverstein K.A.T."/>
            <person name="Koren S."/>
            <person name="Bechman K.B."/>
            <person name="Herman A."/>
            <person name="Abrahante J.E."/>
            <person name="Garbe J."/>
        </authorList>
    </citation>
    <scope>NUCLEOTIDE SEQUENCE</scope>
    <source>
        <strain evidence="1">Duluth1</strain>
        <tissue evidence="1">Whole animal</tissue>
    </source>
</reference>
<evidence type="ECO:0000313" key="2">
    <source>
        <dbReference type="Proteomes" id="UP000828390"/>
    </source>
</evidence>
<keyword evidence="2" id="KW-1185">Reference proteome</keyword>